<feature type="domain" description="RsdA/BaiN/AoA(So)-like Rossmann fold-like" evidence="4">
    <location>
        <begin position="7"/>
        <end position="400"/>
    </location>
</feature>
<feature type="domain" description="RsdA/BaiN/AoA(So)-like insert" evidence="5">
    <location>
        <begin position="192"/>
        <end position="345"/>
    </location>
</feature>
<dbReference type="Gene3D" id="1.10.8.260">
    <property type="entry name" value="HI0933 insert domain-like"/>
    <property type="match status" value="1"/>
</dbReference>
<evidence type="ECO:0000256" key="3">
    <source>
        <dbReference type="ARBA" id="ARBA00022827"/>
    </source>
</evidence>
<accession>A0A644V5L9</accession>
<dbReference type="Gene3D" id="2.40.30.10">
    <property type="entry name" value="Translation factors"/>
    <property type="match status" value="1"/>
</dbReference>
<dbReference type="InterPro" id="IPR004792">
    <property type="entry name" value="BaiN-like"/>
</dbReference>
<proteinExistence type="predicted"/>
<organism evidence="6">
    <name type="scientific">bioreactor metagenome</name>
    <dbReference type="NCBI Taxonomy" id="1076179"/>
    <lineage>
        <taxon>unclassified sequences</taxon>
        <taxon>metagenomes</taxon>
        <taxon>ecological metagenomes</taxon>
    </lineage>
</organism>
<evidence type="ECO:0000259" key="4">
    <source>
        <dbReference type="Pfam" id="PF03486"/>
    </source>
</evidence>
<dbReference type="Pfam" id="PF03486">
    <property type="entry name" value="HI0933_like"/>
    <property type="match status" value="1"/>
</dbReference>
<evidence type="ECO:0000256" key="2">
    <source>
        <dbReference type="ARBA" id="ARBA00022630"/>
    </source>
</evidence>
<evidence type="ECO:0000259" key="5">
    <source>
        <dbReference type="Pfam" id="PF22780"/>
    </source>
</evidence>
<comment type="cofactor">
    <cofactor evidence="1">
        <name>FAD</name>
        <dbReference type="ChEBI" id="CHEBI:57692"/>
    </cofactor>
</comment>
<dbReference type="PANTHER" id="PTHR42887">
    <property type="entry name" value="OS12G0638800 PROTEIN"/>
    <property type="match status" value="1"/>
</dbReference>
<evidence type="ECO:0000313" key="6">
    <source>
        <dbReference type="EMBL" id="MPL86491.1"/>
    </source>
</evidence>
<evidence type="ECO:0000256" key="1">
    <source>
        <dbReference type="ARBA" id="ARBA00001974"/>
    </source>
</evidence>
<dbReference type="Gene3D" id="3.50.50.60">
    <property type="entry name" value="FAD/NAD(P)-binding domain"/>
    <property type="match status" value="1"/>
</dbReference>
<reference evidence="6" key="1">
    <citation type="submission" date="2019-08" db="EMBL/GenBank/DDBJ databases">
        <authorList>
            <person name="Kucharzyk K."/>
            <person name="Murdoch R.W."/>
            <person name="Higgins S."/>
            <person name="Loffler F."/>
        </authorList>
    </citation>
    <scope>NUCLEOTIDE SEQUENCE</scope>
</reference>
<name>A0A644V5L9_9ZZZZ</name>
<dbReference type="InterPro" id="IPR023166">
    <property type="entry name" value="BaiN-like_dom_sf"/>
</dbReference>
<dbReference type="InterPro" id="IPR055178">
    <property type="entry name" value="RsdA/BaiN/AoA(So)-like_dom"/>
</dbReference>
<dbReference type="InterPro" id="IPR036188">
    <property type="entry name" value="FAD/NAD-bd_sf"/>
</dbReference>
<dbReference type="PRINTS" id="PR00368">
    <property type="entry name" value="FADPNR"/>
</dbReference>
<dbReference type="SUPFAM" id="SSF51905">
    <property type="entry name" value="FAD/NAD(P)-binding domain"/>
    <property type="match status" value="1"/>
</dbReference>
<keyword evidence="3" id="KW-0274">FAD</keyword>
<dbReference type="InterPro" id="IPR057661">
    <property type="entry name" value="RsdA/BaiN/AoA(So)_Rossmann"/>
</dbReference>
<sequence length="408" mass="43132">MSMREYDVIVVGTGPAGLFCAANLAPARVLVLEKMKLPGRKLLLAGSGQCNLTHAGDVKTFTGNYGDHGDFVKPSLMACSNRAVTEFFEQRGVPVFTNENGKVFPVSLRADDVLDALLSACDEAGVEINYSEGVKSISRDQDGYAAETSFGVYRAKYVVIATGGMSYPGTGSTGDGYGFAESLGHTIAPPEPSLTPVYADDHPLRDLSGISLPAKVSIWRDGKKLMTRAGDLLITRFGYSGPVILDASRWMRAGDLLRIGFTPLSPEETDALLKERTAASGGKQVQNLLSGLSCPDRLTRALTELSGIPEGTTGGQLTAKMRAALVENLTGFPVSISRMGDFHAAMCTAGGVSLAEINKKTCESKLAPGVFFAGEVMDIDGDTGGYNIQAAFSTGFVVAKTILRMLCA</sequence>
<evidence type="ECO:0008006" key="7">
    <source>
        <dbReference type="Google" id="ProtNLM"/>
    </source>
</evidence>
<dbReference type="Pfam" id="PF22780">
    <property type="entry name" value="HI0933_like_1st"/>
    <property type="match status" value="1"/>
</dbReference>
<dbReference type="SUPFAM" id="SSF160996">
    <property type="entry name" value="HI0933 insert domain-like"/>
    <property type="match status" value="1"/>
</dbReference>
<gene>
    <name evidence="6" type="ORF">SDC9_32472</name>
</gene>
<dbReference type="PANTHER" id="PTHR42887:SF2">
    <property type="entry name" value="OS12G0638800 PROTEIN"/>
    <property type="match status" value="1"/>
</dbReference>
<dbReference type="NCBIfam" id="TIGR00275">
    <property type="entry name" value="aminoacetone oxidase family FAD-binding enzyme"/>
    <property type="match status" value="1"/>
</dbReference>
<dbReference type="AlphaFoldDB" id="A0A644V5L9"/>
<dbReference type="EMBL" id="VSSQ01000222">
    <property type="protein sequence ID" value="MPL86491.1"/>
    <property type="molecule type" value="Genomic_DNA"/>
</dbReference>
<protein>
    <recommendedName>
        <fullName evidence="7">Ferredoxin--NADP reductase</fullName>
    </recommendedName>
</protein>
<comment type="caution">
    <text evidence="6">The sequence shown here is derived from an EMBL/GenBank/DDBJ whole genome shotgun (WGS) entry which is preliminary data.</text>
</comment>
<keyword evidence="2" id="KW-0285">Flavoprotein</keyword>